<evidence type="ECO:0000256" key="1">
    <source>
        <dbReference type="PROSITE-ProRule" id="PRU00047"/>
    </source>
</evidence>
<feature type="coiled-coil region" evidence="2">
    <location>
        <begin position="352"/>
        <end position="379"/>
    </location>
</feature>
<dbReference type="Gramene" id="PVH33744">
    <property type="protein sequence ID" value="PVH33744"/>
    <property type="gene ID" value="PAHAL_8G057100"/>
</dbReference>
<dbReference type="Pfam" id="PF00098">
    <property type="entry name" value="zf-CCHC"/>
    <property type="match status" value="1"/>
</dbReference>
<feature type="compositionally biased region" description="Basic residues" evidence="3">
    <location>
        <begin position="202"/>
        <end position="227"/>
    </location>
</feature>
<feature type="compositionally biased region" description="Basic residues" evidence="3">
    <location>
        <begin position="87"/>
        <end position="96"/>
    </location>
</feature>
<dbReference type="Proteomes" id="UP000243499">
    <property type="component" value="Chromosome 8"/>
</dbReference>
<dbReference type="AlphaFoldDB" id="A0A2T8I7X2"/>
<name>A0A2T8I7X2_9POAL</name>
<keyword evidence="1" id="KW-0479">Metal-binding</keyword>
<feature type="region of interest" description="Disordered" evidence="3">
    <location>
        <begin position="166"/>
        <end position="227"/>
    </location>
</feature>
<proteinExistence type="predicted"/>
<dbReference type="GO" id="GO:0008270">
    <property type="term" value="F:zinc ion binding"/>
    <property type="evidence" value="ECO:0007669"/>
    <property type="project" value="UniProtKB-KW"/>
</dbReference>
<dbReference type="SUPFAM" id="SSF57756">
    <property type="entry name" value="Retrovirus zinc finger-like domains"/>
    <property type="match status" value="1"/>
</dbReference>
<dbReference type="EMBL" id="CM008053">
    <property type="protein sequence ID" value="PVH33744.1"/>
    <property type="molecule type" value="Genomic_DNA"/>
</dbReference>
<feature type="domain" description="CCHC-type" evidence="4">
    <location>
        <begin position="161"/>
        <end position="176"/>
    </location>
</feature>
<dbReference type="SMART" id="SM00343">
    <property type="entry name" value="ZnF_C2HC"/>
    <property type="match status" value="2"/>
</dbReference>
<dbReference type="InterPro" id="IPR001878">
    <property type="entry name" value="Znf_CCHC"/>
</dbReference>
<gene>
    <name evidence="5" type="ORF">PAHAL_8G057100</name>
</gene>
<dbReference type="InterPro" id="IPR036875">
    <property type="entry name" value="Znf_CCHC_sf"/>
</dbReference>
<evidence type="ECO:0000256" key="2">
    <source>
        <dbReference type="SAM" id="Coils"/>
    </source>
</evidence>
<reference evidence="5" key="1">
    <citation type="submission" date="2018-04" db="EMBL/GenBank/DDBJ databases">
        <title>WGS assembly of Panicum hallii.</title>
        <authorList>
            <person name="Lovell J."/>
            <person name="Jenkins J."/>
            <person name="Lowry D."/>
            <person name="Mamidi S."/>
            <person name="Sreedasyam A."/>
            <person name="Weng X."/>
            <person name="Barry K."/>
            <person name="Bonette J."/>
            <person name="Campitelli B."/>
            <person name="Daum C."/>
            <person name="Gordon S."/>
            <person name="Gould B."/>
            <person name="Lipzen A."/>
            <person name="Macqueen A."/>
            <person name="Palacio-Mejia J."/>
            <person name="Plott C."/>
            <person name="Shakirov E."/>
            <person name="Shu S."/>
            <person name="Yoshinaga Y."/>
            <person name="Zane M."/>
            <person name="Rokhsar D."/>
            <person name="Grimwood J."/>
            <person name="Schmutz J."/>
            <person name="Juenger T."/>
        </authorList>
    </citation>
    <scope>NUCLEOTIDE SEQUENCE [LARGE SCALE GENOMIC DNA]</scope>
    <source>
        <strain evidence="5">FIL2</strain>
    </source>
</reference>
<dbReference type="PROSITE" id="PS50158">
    <property type="entry name" value="ZF_CCHC"/>
    <property type="match status" value="1"/>
</dbReference>
<accession>A0A2T8I7X2</accession>
<feature type="region of interest" description="Disordered" evidence="3">
    <location>
        <begin position="73"/>
        <end position="122"/>
    </location>
</feature>
<evidence type="ECO:0000256" key="3">
    <source>
        <dbReference type="SAM" id="MobiDB-lite"/>
    </source>
</evidence>
<dbReference type="GO" id="GO:0003676">
    <property type="term" value="F:nucleic acid binding"/>
    <property type="evidence" value="ECO:0007669"/>
    <property type="project" value="InterPro"/>
</dbReference>
<keyword evidence="2" id="KW-0175">Coiled coil</keyword>
<organism evidence="5">
    <name type="scientific">Panicum hallii</name>
    <dbReference type="NCBI Taxonomy" id="206008"/>
    <lineage>
        <taxon>Eukaryota</taxon>
        <taxon>Viridiplantae</taxon>
        <taxon>Streptophyta</taxon>
        <taxon>Embryophyta</taxon>
        <taxon>Tracheophyta</taxon>
        <taxon>Spermatophyta</taxon>
        <taxon>Magnoliopsida</taxon>
        <taxon>Liliopsida</taxon>
        <taxon>Poales</taxon>
        <taxon>Poaceae</taxon>
        <taxon>PACMAD clade</taxon>
        <taxon>Panicoideae</taxon>
        <taxon>Panicodae</taxon>
        <taxon>Paniceae</taxon>
        <taxon>Panicinae</taxon>
        <taxon>Panicum</taxon>
        <taxon>Panicum sect. Panicum</taxon>
    </lineage>
</organism>
<keyword evidence="1" id="KW-0863">Zinc-finger</keyword>
<keyword evidence="1" id="KW-0862">Zinc</keyword>
<evidence type="ECO:0000313" key="5">
    <source>
        <dbReference type="EMBL" id="PVH33744.1"/>
    </source>
</evidence>
<protein>
    <recommendedName>
        <fullName evidence="4">CCHC-type domain-containing protein</fullName>
    </recommendedName>
</protein>
<sequence>MYSRLNVIVKDINALEISKIDSASINRKILMLLPKPKYNIINAMLQKEDLAAMEVGELVGEIRAHEMSILGMTEEPTSSKSIALKTKTNKSRKLKMVKQDSSSSNEEDDHHESSSDVEDDGELALMMRKFTRLNEKINKKGFNFDSKKGMFRPMDVKNKICYNCGEKGHIRPNCPKPDKRSKDNKGKHRHDSSDDEEEERKNKNKRFGKKKTHDKKTKLFPKKKGHTKKSFLVEKQEWVTDVSSSENLSDEEDIVTIALTNEEPSLPPPPMCLMAKGNTKVCEVDSEDDSDEELDPNEFTNLINEYTSVIKREKGKVKVLESTHAKLELAHSDLLSKYNDLLKKHNESLVLAKQVEESHKKLKQEHRELAHKYQELEFAYEVIDPSLEKVVLEKVNASTSCDDLLIDAYATNVVPKLASSREKELMDQVASLKSSVEKLSRGEYIHKEILFNNARDYGKRGLGSSSEPNMATTPSPEIKTSFIKEVGSYCQHCQVTGHHTRECTLPSRPLPKLPKNYSSMFQDNHFLLSKVKGKVKAKFIGKIAKESKKKLPKQLWVPKSLVTHVQGPKLVWVPKTQK</sequence>
<dbReference type="Gene3D" id="4.10.60.10">
    <property type="entry name" value="Zinc finger, CCHC-type"/>
    <property type="match status" value="1"/>
</dbReference>
<evidence type="ECO:0000259" key="4">
    <source>
        <dbReference type="PROSITE" id="PS50158"/>
    </source>
</evidence>